<dbReference type="EMBL" id="AOMF01000100">
    <property type="protein sequence ID" value="EMA56010.1"/>
    <property type="molecule type" value="Genomic_DNA"/>
</dbReference>
<dbReference type="AlphaFoldDB" id="M0NHA7"/>
<protein>
    <submittedName>
        <fullName evidence="1">Uncharacterized protein</fullName>
    </submittedName>
</protein>
<evidence type="ECO:0000313" key="2">
    <source>
        <dbReference type="Proteomes" id="UP000011680"/>
    </source>
</evidence>
<evidence type="ECO:0000313" key="1">
    <source>
        <dbReference type="EMBL" id="EMA56010.1"/>
    </source>
</evidence>
<comment type="caution">
    <text evidence="1">The sequence shown here is derived from an EMBL/GenBank/DDBJ whole genome shotgun (WGS) entry which is preliminary data.</text>
</comment>
<name>M0NHA7_9EURY</name>
<gene>
    <name evidence="1" type="ORF">C451_04651</name>
</gene>
<dbReference type="Proteomes" id="UP000011680">
    <property type="component" value="Unassembled WGS sequence"/>
</dbReference>
<proteinExistence type="predicted"/>
<sequence length="100" mass="11555">MWLHVLPERREDMRVRNFVADRISPLGITSTVKQPARNANFILIITDFAIGETHCSALSEPALERISHPDTDRIGIQMFEPRPVDRGDHLFTNKRNVIRH</sequence>
<organism evidence="1 2">
    <name type="scientific">Halococcus thailandensis JCM 13552</name>
    <dbReference type="NCBI Taxonomy" id="1227457"/>
    <lineage>
        <taxon>Archaea</taxon>
        <taxon>Methanobacteriati</taxon>
        <taxon>Methanobacteriota</taxon>
        <taxon>Stenosarchaea group</taxon>
        <taxon>Halobacteria</taxon>
        <taxon>Halobacteriales</taxon>
        <taxon>Halococcaceae</taxon>
        <taxon>Halococcus</taxon>
    </lineage>
</organism>
<keyword evidence="2" id="KW-1185">Reference proteome</keyword>
<accession>M0NHA7</accession>
<reference evidence="1 2" key="1">
    <citation type="journal article" date="2014" name="PLoS Genet.">
        <title>Phylogenetically driven sequencing of extremely halophilic archaea reveals strategies for static and dynamic osmo-response.</title>
        <authorList>
            <person name="Becker E.A."/>
            <person name="Seitzer P.M."/>
            <person name="Tritt A."/>
            <person name="Larsen D."/>
            <person name="Krusor M."/>
            <person name="Yao A.I."/>
            <person name="Wu D."/>
            <person name="Madern D."/>
            <person name="Eisen J.A."/>
            <person name="Darling A.E."/>
            <person name="Facciotti M.T."/>
        </authorList>
    </citation>
    <scope>NUCLEOTIDE SEQUENCE [LARGE SCALE GENOMIC DNA]</scope>
    <source>
        <strain evidence="1 2">JCM 13552</strain>
    </source>
</reference>